<evidence type="ECO:0000313" key="3">
    <source>
        <dbReference type="EMBL" id="SUZ61870.1"/>
    </source>
</evidence>
<feature type="transmembrane region" description="Helical" evidence="1">
    <location>
        <begin position="21"/>
        <end position="39"/>
    </location>
</feature>
<sequence>MTIENIYLNSNLKFNLIMFKPLLFITFTLFIIGGGLFFYQDKTYFTKTQNSNISREKLIERLDTKALNQIKIQAEGSEVDLLQLQGGGWKVQSLNYDADIISIQDLLLNLAQIRLGELVTNNPDHHERFHLLAPPEKMDDWNENRHGFAISLLRGDGTPILSLLIGKDRANGPGQYVRQRGSNKVYLIPESLSVDSEANDWLNKDLLDLESEQIQSIELQDGEKNNFSIKRDNAETDWKPSTVISNVPDSDKITTLLNRLGNLSFAKLNKMDYASQESQDSALEEASLSVSLFNSKVYTLNLRKNAAPNGDYVLSLRMGISLEASDSADKEDPKLHKEMEIFNHRVNGRFFNISSWEGKELLLSD</sequence>
<dbReference type="Pfam" id="PF14238">
    <property type="entry name" value="DUF4340"/>
    <property type="match status" value="1"/>
</dbReference>
<evidence type="ECO:0000256" key="1">
    <source>
        <dbReference type="SAM" id="Phobius"/>
    </source>
</evidence>
<dbReference type="AlphaFoldDB" id="A0A381P4S6"/>
<reference evidence="3" key="1">
    <citation type="submission" date="2018-05" db="EMBL/GenBank/DDBJ databases">
        <authorList>
            <person name="Lanie J.A."/>
            <person name="Ng W.-L."/>
            <person name="Kazmierczak K.M."/>
            <person name="Andrzejewski T.M."/>
            <person name="Davidsen T.M."/>
            <person name="Wayne K.J."/>
            <person name="Tettelin H."/>
            <person name="Glass J.I."/>
            <person name="Rusch D."/>
            <person name="Podicherti R."/>
            <person name="Tsui H.-C.T."/>
            <person name="Winkler M.E."/>
        </authorList>
    </citation>
    <scope>NUCLEOTIDE SEQUENCE</scope>
</reference>
<protein>
    <recommendedName>
        <fullName evidence="2">DUF4340 domain-containing protein</fullName>
    </recommendedName>
</protein>
<feature type="domain" description="DUF4340" evidence="2">
    <location>
        <begin position="89"/>
        <end position="269"/>
    </location>
</feature>
<proteinExistence type="predicted"/>
<organism evidence="3">
    <name type="scientific">marine metagenome</name>
    <dbReference type="NCBI Taxonomy" id="408172"/>
    <lineage>
        <taxon>unclassified sequences</taxon>
        <taxon>metagenomes</taxon>
        <taxon>ecological metagenomes</taxon>
    </lineage>
</organism>
<evidence type="ECO:0000259" key="2">
    <source>
        <dbReference type="Pfam" id="PF14238"/>
    </source>
</evidence>
<gene>
    <name evidence="3" type="ORF">METZ01_LOCUS14724</name>
</gene>
<name>A0A381P4S6_9ZZZZ</name>
<keyword evidence="1" id="KW-0472">Membrane</keyword>
<accession>A0A381P4S6</accession>
<keyword evidence="1" id="KW-1133">Transmembrane helix</keyword>
<dbReference type="EMBL" id="UINC01000832">
    <property type="protein sequence ID" value="SUZ61870.1"/>
    <property type="molecule type" value="Genomic_DNA"/>
</dbReference>
<dbReference type="InterPro" id="IPR025641">
    <property type="entry name" value="DUF4340"/>
</dbReference>
<keyword evidence="1" id="KW-0812">Transmembrane</keyword>